<dbReference type="Gene3D" id="1.20.1250.20">
    <property type="entry name" value="MFS general substrate transporter like domains"/>
    <property type="match status" value="1"/>
</dbReference>
<feature type="transmembrane region" description="Helical" evidence="7">
    <location>
        <begin position="285"/>
        <end position="308"/>
    </location>
</feature>
<feature type="transmembrane region" description="Helical" evidence="7">
    <location>
        <begin position="152"/>
        <end position="170"/>
    </location>
</feature>
<dbReference type="GO" id="GO:0022857">
    <property type="term" value="F:transmembrane transporter activity"/>
    <property type="evidence" value="ECO:0007669"/>
    <property type="project" value="InterPro"/>
</dbReference>
<feature type="domain" description="Major facilitator superfamily (MFS) profile" evidence="8">
    <location>
        <begin position="1"/>
        <end position="466"/>
    </location>
</feature>
<dbReference type="InterPro" id="IPR020846">
    <property type="entry name" value="MFS_dom"/>
</dbReference>
<dbReference type="PANTHER" id="PTHR23501:SF1">
    <property type="entry name" value="TRANSPORT PROTEIN HSRA-RELATED"/>
    <property type="match status" value="1"/>
</dbReference>
<dbReference type="Gene3D" id="1.20.1720.10">
    <property type="entry name" value="Multidrug resistance protein D"/>
    <property type="match status" value="1"/>
</dbReference>
<evidence type="ECO:0000256" key="6">
    <source>
        <dbReference type="ARBA" id="ARBA00023136"/>
    </source>
</evidence>
<keyword evidence="6 7" id="KW-0472">Membrane</keyword>
<feature type="transmembrane region" description="Helical" evidence="7">
    <location>
        <begin position="66"/>
        <end position="85"/>
    </location>
</feature>
<evidence type="ECO:0000256" key="1">
    <source>
        <dbReference type="ARBA" id="ARBA00004651"/>
    </source>
</evidence>
<feature type="transmembrane region" description="Helical" evidence="7">
    <location>
        <begin position="385"/>
        <end position="404"/>
    </location>
</feature>
<dbReference type="NCBIfam" id="TIGR00711">
    <property type="entry name" value="efflux_EmrB"/>
    <property type="match status" value="1"/>
</dbReference>
<keyword evidence="2" id="KW-0813">Transport</keyword>
<evidence type="ECO:0000313" key="10">
    <source>
        <dbReference type="Proteomes" id="UP000382040"/>
    </source>
</evidence>
<feature type="transmembrane region" description="Helical" evidence="7">
    <location>
        <begin position="249"/>
        <end position="279"/>
    </location>
</feature>
<dbReference type="InterPro" id="IPR004638">
    <property type="entry name" value="EmrB-like"/>
</dbReference>
<dbReference type="AlphaFoldDB" id="A0A5E5BWD8"/>
<feature type="transmembrane region" description="Helical" evidence="7">
    <location>
        <begin position="190"/>
        <end position="210"/>
    </location>
</feature>
<sequence length="477" mass="49759">MGVFVLGALMSTLDATVINVAIQGLTKAFESPLETVQWISTGYMLSLAAVIPLSGWAADRFGTKRLFMFSIVLFLVGSALSGIAWSMPALILFRVLQGLGGGMILPTGMTLLSQTAGPRRMGRVMGIVGIPVVIGPVLGPVLGGWLVDAVSWRWIFFINLPIGAIALYAAHRVLTTDDPKSPRPLDWRGLFLLSPGLAIFIYGMAKATAIGSLASISADACVLLGAVMIITFVVHALRFEGALIDVRLFVRPTVGAAALTSFLLGAAFFGLSLLVPLYLQMLRGYSPLATGLLIAAEGLGAILAMPIASILTDRIAAGRVVLVGITCIAVSVLMLSTLENTTPLWVIELALFVLGLGKGATMMPVTSAALSTLRKQEIASATSGFNVLQCASGALGAALLTVVLTRDIASFASEGSGLAGPAFFVEPGHAAPAWLGLAFSHTFLCSLGVVVLAGCAAAFLLKDDGRNKRRAEYITKA</sequence>
<evidence type="ECO:0000313" key="9">
    <source>
        <dbReference type="EMBL" id="VVE89626.1"/>
    </source>
</evidence>
<feature type="transmembrane region" description="Helical" evidence="7">
    <location>
        <begin position="344"/>
        <end position="373"/>
    </location>
</feature>
<proteinExistence type="predicted"/>
<dbReference type="Pfam" id="PF07690">
    <property type="entry name" value="MFS_1"/>
    <property type="match status" value="1"/>
</dbReference>
<organism evidence="9 10">
    <name type="scientific">Pandoraea bronchicola</name>
    <dbReference type="NCBI Taxonomy" id="2508287"/>
    <lineage>
        <taxon>Bacteria</taxon>
        <taxon>Pseudomonadati</taxon>
        <taxon>Pseudomonadota</taxon>
        <taxon>Betaproteobacteria</taxon>
        <taxon>Burkholderiales</taxon>
        <taxon>Burkholderiaceae</taxon>
        <taxon>Pandoraea</taxon>
    </lineage>
</organism>
<dbReference type="SUPFAM" id="SSF103473">
    <property type="entry name" value="MFS general substrate transporter"/>
    <property type="match status" value="1"/>
</dbReference>
<dbReference type="EMBL" id="CABPST010000010">
    <property type="protein sequence ID" value="VVE89626.1"/>
    <property type="molecule type" value="Genomic_DNA"/>
</dbReference>
<dbReference type="Proteomes" id="UP000382040">
    <property type="component" value="Unassembled WGS sequence"/>
</dbReference>
<dbReference type="GO" id="GO:0005886">
    <property type="term" value="C:plasma membrane"/>
    <property type="evidence" value="ECO:0007669"/>
    <property type="project" value="UniProtKB-SubCell"/>
</dbReference>
<keyword evidence="4 7" id="KW-0812">Transmembrane</keyword>
<dbReference type="InterPro" id="IPR011701">
    <property type="entry name" value="MFS"/>
</dbReference>
<dbReference type="OrthoDB" id="9807274at2"/>
<comment type="subcellular location">
    <subcellularLocation>
        <location evidence="1">Cell membrane</location>
        <topology evidence="1">Multi-pass membrane protein</topology>
    </subcellularLocation>
</comment>
<evidence type="ECO:0000256" key="2">
    <source>
        <dbReference type="ARBA" id="ARBA00022448"/>
    </source>
</evidence>
<dbReference type="PRINTS" id="PR01036">
    <property type="entry name" value="TCRTETB"/>
</dbReference>
<feature type="transmembrane region" description="Helical" evidence="7">
    <location>
        <begin position="91"/>
        <end position="112"/>
    </location>
</feature>
<feature type="transmembrane region" description="Helical" evidence="7">
    <location>
        <begin position="433"/>
        <end position="461"/>
    </location>
</feature>
<evidence type="ECO:0000256" key="5">
    <source>
        <dbReference type="ARBA" id="ARBA00022989"/>
    </source>
</evidence>
<dbReference type="InterPro" id="IPR036259">
    <property type="entry name" value="MFS_trans_sf"/>
</dbReference>
<accession>A0A5E5BWD8</accession>
<evidence type="ECO:0000256" key="7">
    <source>
        <dbReference type="SAM" id="Phobius"/>
    </source>
</evidence>
<name>A0A5E5BWD8_9BURK</name>
<evidence type="ECO:0000256" key="3">
    <source>
        <dbReference type="ARBA" id="ARBA00022475"/>
    </source>
</evidence>
<feature type="transmembrane region" description="Helical" evidence="7">
    <location>
        <begin position="124"/>
        <end position="146"/>
    </location>
</feature>
<feature type="transmembrane region" description="Helical" evidence="7">
    <location>
        <begin position="216"/>
        <end position="237"/>
    </location>
</feature>
<keyword evidence="10" id="KW-1185">Reference proteome</keyword>
<evidence type="ECO:0000259" key="8">
    <source>
        <dbReference type="PROSITE" id="PS50850"/>
    </source>
</evidence>
<feature type="transmembrane region" description="Helical" evidence="7">
    <location>
        <begin position="320"/>
        <end position="338"/>
    </location>
</feature>
<dbReference type="PROSITE" id="PS50850">
    <property type="entry name" value="MFS"/>
    <property type="match status" value="1"/>
</dbReference>
<gene>
    <name evidence="9" type="ORF">PBR20603_03598</name>
</gene>
<protein>
    <submittedName>
        <fullName evidence="9">DSBA oxidoreductase</fullName>
    </submittedName>
</protein>
<feature type="transmembrane region" description="Helical" evidence="7">
    <location>
        <begin position="36"/>
        <end position="54"/>
    </location>
</feature>
<keyword evidence="3" id="KW-1003">Cell membrane</keyword>
<dbReference type="CDD" id="cd17503">
    <property type="entry name" value="MFS_LmrB_MDR_like"/>
    <property type="match status" value="1"/>
</dbReference>
<reference evidence="9 10" key="1">
    <citation type="submission" date="2019-08" db="EMBL/GenBank/DDBJ databases">
        <authorList>
            <person name="Peeters C."/>
        </authorList>
    </citation>
    <scope>NUCLEOTIDE SEQUENCE [LARGE SCALE GENOMIC DNA]</scope>
    <source>
        <strain evidence="9 10">LMG 20603</strain>
    </source>
</reference>
<keyword evidence="5 7" id="KW-1133">Transmembrane helix</keyword>
<dbReference type="PANTHER" id="PTHR23501">
    <property type="entry name" value="MAJOR FACILITATOR SUPERFAMILY"/>
    <property type="match status" value="1"/>
</dbReference>
<evidence type="ECO:0000256" key="4">
    <source>
        <dbReference type="ARBA" id="ARBA00022692"/>
    </source>
</evidence>